<dbReference type="RefSeq" id="WP_132875138.1">
    <property type="nucleotide sequence ID" value="NZ_SLXQ01000001.1"/>
</dbReference>
<dbReference type="EMBL" id="SLXQ01000001">
    <property type="protein sequence ID" value="TCP56550.1"/>
    <property type="molecule type" value="Genomic_DNA"/>
</dbReference>
<dbReference type="Proteomes" id="UP000294911">
    <property type="component" value="Unassembled WGS sequence"/>
</dbReference>
<organism evidence="1 2">
    <name type="scientific">Tamaricihabitans halophyticus</name>
    <dbReference type="NCBI Taxonomy" id="1262583"/>
    <lineage>
        <taxon>Bacteria</taxon>
        <taxon>Bacillati</taxon>
        <taxon>Actinomycetota</taxon>
        <taxon>Actinomycetes</taxon>
        <taxon>Pseudonocardiales</taxon>
        <taxon>Pseudonocardiaceae</taxon>
        <taxon>Tamaricihabitans</taxon>
    </lineage>
</organism>
<dbReference type="NCBIfam" id="NF047352">
    <property type="entry name" value="P_loop_sacsin"/>
    <property type="match status" value="1"/>
</dbReference>
<evidence type="ECO:0000313" key="2">
    <source>
        <dbReference type="Proteomes" id="UP000294911"/>
    </source>
</evidence>
<proteinExistence type="predicted"/>
<evidence type="ECO:0008006" key="3">
    <source>
        <dbReference type="Google" id="ProtNLM"/>
    </source>
</evidence>
<gene>
    <name evidence="1" type="ORF">EV191_101493</name>
</gene>
<comment type="caution">
    <text evidence="1">The sequence shown here is derived from an EMBL/GenBank/DDBJ whole genome shotgun (WGS) entry which is preliminary data.</text>
</comment>
<dbReference type="AlphaFoldDB" id="A0A4R2R1I3"/>
<dbReference type="InterPro" id="IPR036890">
    <property type="entry name" value="HATPase_C_sf"/>
</dbReference>
<dbReference type="SUPFAM" id="SSF55874">
    <property type="entry name" value="ATPase domain of HSP90 chaperone/DNA topoisomerase II/histidine kinase"/>
    <property type="match status" value="1"/>
</dbReference>
<name>A0A4R2R1I3_9PSEU</name>
<protein>
    <recommendedName>
        <fullName evidence="3">Histidine kinase/DNA gyrase B/HSP90-like ATPase</fullName>
    </recommendedName>
</protein>
<evidence type="ECO:0000313" key="1">
    <source>
        <dbReference type="EMBL" id="TCP56550.1"/>
    </source>
</evidence>
<sequence>MSTDPFGTERLRAAVLRSWLDSPTRFTEDANAEEDLRLGGYRDRLFVELAQNAADAAALAGTRGSLRVSVVDGELRVANTGAELDAAGVAALASLRASAKRGKTVGKFGVGFAAVLSITGEPRLVSRSGGVAFSAQASRDMLADYPELAERMRERSGNVPVLRMVWPCGDAEPPVPEGFSTEVRLRPRDGVDVDALLADFAGQVPDLLLSLPWLENVRIVDDSWHSEQQAGGLVELRGPDGARRWLCHRASGSFSATELAGQGVEAQDSPEWSVCLAVPVDADGKPEPLTEDVLHTPTPTDERLSLPVRVLATVPVEPSRRRVLPSAAGDAVLTAVADRYPDLLGLLRAEHRPLLVPTPDFPRSEVDEKLRELVLARLRESPWLPGAAGESLAPARARVLDVPGAEPELTELVADVLAGLLPAEYAAADLASRLTSLGVARVRLAELVEALTGVRRSPSWWRQLYTALAPLAETDPNAREELAGLPVPLVGDTLRFGPRGALLPDFAAAAELLADARLPGLALVHADAVHPLLERLGAVRAGPAELLAAPELRAAVEADIDAEPVLPEESSLADIVLSLVRLAGVEQGEHPWLGALALPDSAGDLRRADELALPGAPILAVLAADSPLGVLAEDYTARWPAEVLTGVGVLRGFTVLAEDAPTAPDHGLADEQAWWDELAAPPDRLTAVRDLDLVDETCWPEAIRLLAAEPETLRALREPDGYTGWWLARYAQLAGQPPSYWRLPAATELAGLFDPLPDTGLPDWLATAVGVRERLRVTDAAAAATLLSRLADPERVIDTPVVFAAHTELTRALRAELIEVSEVDPPERVRVLGGGVLDAANAVLVDGPWLFGALPEERSVIAPDGQYEALAELLDVPFGTEELEFTPDGGEALDWGELSAVRLACGLLGIARPERGVWLHDELSVDGVRVPWWVSPDGEVHAEDTPEGLGRALAWQTGEWSRRHLLIALLTDPEPATLLG</sequence>
<reference evidence="1 2" key="1">
    <citation type="submission" date="2019-03" db="EMBL/GenBank/DDBJ databases">
        <title>Genomic Encyclopedia of Type Strains, Phase IV (KMG-IV): sequencing the most valuable type-strain genomes for metagenomic binning, comparative biology and taxonomic classification.</title>
        <authorList>
            <person name="Goeker M."/>
        </authorList>
    </citation>
    <scope>NUCLEOTIDE SEQUENCE [LARGE SCALE GENOMIC DNA]</scope>
    <source>
        <strain evidence="1 2">DSM 45765</strain>
    </source>
</reference>
<keyword evidence="2" id="KW-1185">Reference proteome</keyword>
<dbReference type="OrthoDB" id="3201966at2"/>
<accession>A0A4R2R1I3</accession>